<reference evidence="2 3" key="1">
    <citation type="journal article" date="2019" name="Int. J. Syst. Evol. Microbiol.">
        <title>The Global Catalogue of Microorganisms (GCM) 10K type strain sequencing project: providing services to taxonomists for standard genome sequencing and annotation.</title>
        <authorList>
            <consortium name="The Broad Institute Genomics Platform"/>
            <consortium name="The Broad Institute Genome Sequencing Center for Infectious Disease"/>
            <person name="Wu L."/>
            <person name="Ma J."/>
        </authorList>
    </citation>
    <scope>NUCLEOTIDE SEQUENCE [LARGE SCALE GENOMIC DNA]</scope>
    <source>
        <strain evidence="2 3">JCM 16013</strain>
    </source>
</reference>
<dbReference type="PANTHER" id="PTHR38441:SF1">
    <property type="entry name" value="MEMBRANE PROTEIN"/>
    <property type="match status" value="1"/>
</dbReference>
<dbReference type="Pfam" id="PF04341">
    <property type="entry name" value="DUF485"/>
    <property type="match status" value="1"/>
</dbReference>
<comment type="caution">
    <text evidence="2">The sequence shown here is derived from an EMBL/GenBank/DDBJ whole genome shotgun (WGS) entry which is preliminary data.</text>
</comment>
<organism evidence="2 3">
    <name type="scientific">Catenulispora subtropica</name>
    <dbReference type="NCBI Taxonomy" id="450798"/>
    <lineage>
        <taxon>Bacteria</taxon>
        <taxon>Bacillati</taxon>
        <taxon>Actinomycetota</taxon>
        <taxon>Actinomycetes</taxon>
        <taxon>Catenulisporales</taxon>
        <taxon>Catenulisporaceae</taxon>
        <taxon>Catenulispora</taxon>
    </lineage>
</organism>
<dbReference type="RefSeq" id="WP_344656441.1">
    <property type="nucleotide sequence ID" value="NZ_BAAAQM010000007.1"/>
</dbReference>
<evidence type="ECO:0008006" key="4">
    <source>
        <dbReference type="Google" id="ProtNLM"/>
    </source>
</evidence>
<keyword evidence="1" id="KW-0812">Transmembrane</keyword>
<evidence type="ECO:0000256" key="1">
    <source>
        <dbReference type="SAM" id="Phobius"/>
    </source>
</evidence>
<evidence type="ECO:0000313" key="2">
    <source>
        <dbReference type="EMBL" id="GAA1961434.1"/>
    </source>
</evidence>
<keyword evidence="1" id="KW-1133">Transmembrane helix</keyword>
<dbReference type="InterPro" id="IPR007436">
    <property type="entry name" value="DUF485"/>
</dbReference>
<gene>
    <name evidence="2" type="ORF">GCM10009838_17510</name>
</gene>
<keyword evidence="3" id="KW-1185">Reference proteome</keyword>
<name>A0ABN2R114_9ACTN</name>
<accession>A0ABN2R114</accession>
<proteinExistence type="predicted"/>
<sequence length="121" mass="12982">MSDPARIADDPRFAELRGAYRRFVFPVTVAFLVWFLTYVVCSAYARGFMAHKVAGNVNVALVFGLLQFVSTFGIAAAYARFAGRRLDPLAAALRTSAEAAAPVAAAPAAPTTDIRLIEESV</sequence>
<dbReference type="EMBL" id="BAAAQM010000007">
    <property type="protein sequence ID" value="GAA1961434.1"/>
    <property type="molecule type" value="Genomic_DNA"/>
</dbReference>
<keyword evidence="1" id="KW-0472">Membrane</keyword>
<dbReference type="PANTHER" id="PTHR38441">
    <property type="entry name" value="INTEGRAL MEMBRANE PROTEIN-RELATED"/>
    <property type="match status" value="1"/>
</dbReference>
<feature type="transmembrane region" description="Helical" evidence="1">
    <location>
        <begin position="23"/>
        <end position="45"/>
    </location>
</feature>
<protein>
    <recommendedName>
        <fullName evidence="4">DUF485 domain-containing protein</fullName>
    </recommendedName>
</protein>
<evidence type="ECO:0000313" key="3">
    <source>
        <dbReference type="Proteomes" id="UP001499854"/>
    </source>
</evidence>
<feature type="transmembrane region" description="Helical" evidence="1">
    <location>
        <begin position="57"/>
        <end position="79"/>
    </location>
</feature>
<dbReference type="Proteomes" id="UP001499854">
    <property type="component" value="Unassembled WGS sequence"/>
</dbReference>